<gene>
    <name evidence="2" type="ORF">MI149_30375</name>
</gene>
<reference evidence="2" key="1">
    <citation type="submission" date="2022-08" db="EMBL/GenBank/DDBJ databases">
        <title>Complete genome sequence of 14 non-tuberculosis mycobacteria type-strains.</title>
        <authorList>
            <person name="Igarashi Y."/>
            <person name="Osugi A."/>
            <person name="Mitarai S."/>
        </authorList>
    </citation>
    <scope>NUCLEOTIDE SEQUENCE</scope>
    <source>
        <strain evidence="2">JCM 16369</strain>
    </source>
</reference>
<sequence length="107" mass="12150">MATKNRTDSLRDETGDPGTPKNSTFSLRLRPNEFEILNSLANLHNKSIAELAREFIRAGIRDALDPAEIDRRIEEEKQRLMAAADEMRKAVLDDQSRSSEKTAEHKV</sequence>
<keyword evidence="2" id="KW-0614">Plasmid</keyword>
<evidence type="ECO:0000256" key="1">
    <source>
        <dbReference type="SAM" id="MobiDB-lite"/>
    </source>
</evidence>
<geneLocation type="plasmid" evidence="2 3">
    <name>unnamed2</name>
</geneLocation>
<dbReference type="Proteomes" id="UP001055337">
    <property type="component" value="Plasmid unnamed2"/>
</dbReference>
<dbReference type="Pfam" id="PF19807">
    <property type="entry name" value="DUF6290"/>
    <property type="match status" value="1"/>
</dbReference>
<accession>A0ABY5TXT6</accession>
<name>A0ABY5TXT6_9MYCO</name>
<feature type="region of interest" description="Disordered" evidence="1">
    <location>
        <begin position="1"/>
        <end position="26"/>
    </location>
</feature>
<evidence type="ECO:0000313" key="3">
    <source>
        <dbReference type="Proteomes" id="UP001055337"/>
    </source>
</evidence>
<dbReference type="EMBL" id="CP103314">
    <property type="protein sequence ID" value="UVY96058.1"/>
    <property type="molecule type" value="Genomic_DNA"/>
</dbReference>
<keyword evidence="3" id="KW-1185">Reference proteome</keyword>
<proteinExistence type="predicted"/>
<feature type="compositionally biased region" description="Basic and acidic residues" evidence="1">
    <location>
        <begin position="1"/>
        <end position="14"/>
    </location>
</feature>
<organism evidence="2 3">
    <name type="scientific">Mycolicibacterium crocinum</name>
    <dbReference type="NCBI Taxonomy" id="388459"/>
    <lineage>
        <taxon>Bacteria</taxon>
        <taxon>Bacillati</taxon>
        <taxon>Actinomycetota</taxon>
        <taxon>Actinomycetes</taxon>
        <taxon>Mycobacteriales</taxon>
        <taxon>Mycobacteriaceae</taxon>
        <taxon>Mycolicibacterium</taxon>
    </lineage>
</organism>
<protein>
    <submittedName>
        <fullName evidence="2">DUF6290 family protein</fullName>
    </submittedName>
</protein>
<dbReference type="RefSeq" id="WP_262871823.1">
    <property type="nucleotide sequence ID" value="NZ_CP103314.1"/>
</dbReference>
<evidence type="ECO:0000313" key="2">
    <source>
        <dbReference type="EMBL" id="UVY96058.1"/>
    </source>
</evidence>
<dbReference type="InterPro" id="IPR046257">
    <property type="entry name" value="DUF6290"/>
</dbReference>